<gene>
    <name evidence="2" type="ORF">B842_06940</name>
</gene>
<feature type="domain" description="Amidohydrolase-related" evidence="1">
    <location>
        <begin position="7"/>
        <end position="247"/>
    </location>
</feature>
<evidence type="ECO:0000313" key="3">
    <source>
        <dbReference type="Proteomes" id="UP000031524"/>
    </source>
</evidence>
<dbReference type="AlphaFoldDB" id="A0A0B5D816"/>
<accession>A0A0B5D816</accession>
<dbReference type="GO" id="GO:0016787">
    <property type="term" value="F:hydrolase activity"/>
    <property type="evidence" value="ECO:0007669"/>
    <property type="project" value="InterPro"/>
</dbReference>
<dbReference type="Proteomes" id="UP000031524">
    <property type="component" value="Chromosome"/>
</dbReference>
<dbReference type="Gene3D" id="3.20.20.140">
    <property type="entry name" value="Metal-dependent hydrolases"/>
    <property type="match status" value="1"/>
</dbReference>
<dbReference type="SUPFAM" id="SSF51556">
    <property type="entry name" value="Metallo-dependent hydrolases"/>
    <property type="match status" value="1"/>
</dbReference>
<dbReference type="RefSeq" id="WP_040085890.1">
    <property type="nucleotide sequence ID" value="NZ_BCSU01000006.1"/>
</dbReference>
<sequence length="255" mass="27794">MLSPLFDSHLHIIDPRHPLVPNRGFIPPPFSVDDYVQRVKGLNVISGAVVAGSFHGFDTGHLVAALRKLGPNFVGVAQVPGDISDSEILRLDARGIRAVRFNLARCGSVTPEALDSLARHAYDVAEWHAELYVDSRHLPELHDTLAALPSVSIDHMGMTREGLPHLLRLVEAGVKVKATGFGRLDFPAVDAIRAIMDVDPTALMAGTDLPSTRAERPFADSDLEMLRDTIGPEHMEAVFHRNAEALYLDPVAVEV</sequence>
<organism evidence="2 3">
    <name type="scientific">Corynebacterium humireducens NBRC 106098 = DSM 45392</name>
    <dbReference type="NCBI Taxonomy" id="1223515"/>
    <lineage>
        <taxon>Bacteria</taxon>
        <taxon>Bacillati</taxon>
        <taxon>Actinomycetota</taxon>
        <taxon>Actinomycetes</taxon>
        <taxon>Mycobacteriales</taxon>
        <taxon>Corynebacteriaceae</taxon>
        <taxon>Corynebacterium</taxon>
    </lineage>
</organism>
<dbReference type="HOGENOM" id="CLU_064039_3_0_11"/>
<dbReference type="PANTHER" id="PTHR35563">
    <property type="entry name" value="BARREL METAL-DEPENDENT HYDROLASE, PUTATIVE (AFU_ORTHOLOGUE AFUA_1G16240)-RELATED"/>
    <property type="match status" value="1"/>
</dbReference>
<evidence type="ECO:0000313" key="2">
    <source>
        <dbReference type="EMBL" id="AJE33237.1"/>
    </source>
</evidence>
<dbReference type="EMBL" id="CP005286">
    <property type="protein sequence ID" value="AJE33237.1"/>
    <property type="molecule type" value="Genomic_DNA"/>
</dbReference>
<dbReference type="InterPro" id="IPR006680">
    <property type="entry name" value="Amidohydro-rel"/>
</dbReference>
<protein>
    <recommendedName>
        <fullName evidence="1">Amidohydrolase-related domain-containing protein</fullName>
    </recommendedName>
</protein>
<reference evidence="2 3" key="1">
    <citation type="submission" date="2013-04" db="EMBL/GenBank/DDBJ databases">
        <title>Complete genome sequence of Corynebacterium humireducens DSM 45392(T), isolated from a wastewater-fed microbial fuel cell.</title>
        <authorList>
            <person name="Ruckert C."/>
            <person name="Albersmeier A."/>
            <person name="Kalinowski J."/>
        </authorList>
    </citation>
    <scope>NUCLEOTIDE SEQUENCE [LARGE SCALE GENOMIC DNA]</scope>
    <source>
        <strain evidence="3">MFC-5</strain>
    </source>
</reference>
<keyword evidence="3" id="KW-1185">Reference proteome</keyword>
<dbReference type="KEGG" id="chm:B842_06940"/>
<dbReference type="InterPro" id="IPR032466">
    <property type="entry name" value="Metal_Hydrolase"/>
</dbReference>
<name>A0A0B5D816_9CORY</name>
<dbReference type="PANTHER" id="PTHR35563:SF2">
    <property type="entry name" value="BARREL METAL-DEPENDENT HYDROLASE, PUTATIVE (AFU_ORTHOLOGUE AFUA_1G16240)-RELATED"/>
    <property type="match status" value="1"/>
</dbReference>
<dbReference type="InterPro" id="IPR052358">
    <property type="entry name" value="Aro_Compnd_Degr_Hydrolases"/>
</dbReference>
<proteinExistence type="predicted"/>
<dbReference type="Pfam" id="PF04909">
    <property type="entry name" value="Amidohydro_2"/>
    <property type="match status" value="1"/>
</dbReference>
<dbReference type="OrthoDB" id="5450317at2"/>
<evidence type="ECO:0000259" key="1">
    <source>
        <dbReference type="Pfam" id="PF04909"/>
    </source>
</evidence>